<protein>
    <submittedName>
        <fullName evidence="1">Cyclase</fullName>
    </submittedName>
</protein>
<gene>
    <name evidence="1" type="ORF">BDY19DRAFT_986202</name>
</gene>
<dbReference type="Proteomes" id="UP001055072">
    <property type="component" value="Unassembled WGS sequence"/>
</dbReference>
<keyword evidence="2" id="KW-1185">Reference proteome</keyword>
<organism evidence="1 2">
    <name type="scientific">Irpex rosettiformis</name>
    <dbReference type="NCBI Taxonomy" id="378272"/>
    <lineage>
        <taxon>Eukaryota</taxon>
        <taxon>Fungi</taxon>
        <taxon>Dikarya</taxon>
        <taxon>Basidiomycota</taxon>
        <taxon>Agaricomycotina</taxon>
        <taxon>Agaricomycetes</taxon>
        <taxon>Polyporales</taxon>
        <taxon>Irpicaceae</taxon>
        <taxon>Irpex</taxon>
    </lineage>
</organism>
<dbReference type="EMBL" id="MU274919">
    <property type="protein sequence ID" value="KAI0087107.1"/>
    <property type="molecule type" value="Genomic_DNA"/>
</dbReference>
<accession>A0ACB8TYG3</accession>
<evidence type="ECO:0000313" key="1">
    <source>
        <dbReference type="EMBL" id="KAI0087107.1"/>
    </source>
</evidence>
<name>A0ACB8TYG3_9APHY</name>
<sequence>MGEIIPAQAALQQSNDSPKRTIIDLTHPLVSSEVPACDGHPKYAVHCLSHLSRGDVATCHSLTMGTHTGTHVDAPYHFVEDGITVDKLDLTLLTAAPAVVADLRWKKAREPIRWEDLGKYENQLRDGVALLLCTGWSSNWKRSNYSEHPFLDVEAAKKIMEKGVRVIGLDTMSPDEVAEEGDTGRVHRIWLGDGGIIVENMNGLERLLEVSSEADLRVSLLPLRLVDCDGSPIRAVAWKEHP</sequence>
<evidence type="ECO:0000313" key="2">
    <source>
        <dbReference type="Proteomes" id="UP001055072"/>
    </source>
</evidence>
<reference evidence="1" key="1">
    <citation type="journal article" date="2021" name="Environ. Microbiol.">
        <title>Gene family expansions and transcriptome signatures uncover fungal adaptations to wood decay.</title>
        <authorList>
            <person name="Hage H."/>
            <person name="Miyauchi S."/>
            <person name="Viragh M."/>
            <person name="Drula E."/>
            <person name="Min B."/>
            <person name="Chaduli D."/>
            <person name="Navarro D."/>
            <person name="Favel A."/>
            <person name="Norest M."/>
            <person name="Lesage-Meessen L."/>
            <person name="Balint B."/>
            <person name="Merenyi Z."/>
            <person name="de Eugenio L."/>
            <person name="Morin E."/>
            <person name="Martinez A.T."/>
            <person name="Baldrian P."/>
            <person name="Stursova M."/>
            <person name="Martinez M.J."/>
            <person name="Novotny C."/>
            <person name="Magnuson J.K."/>
            <person name="Spatafora J.W."/>
            <person name="Maurice S."/>
            <person name="Pangilinan J."/>
            <person name="Andreopoulos W."/>
            <person name="LaButti K."/>
            <person name="Hundley H."/>
            <person name="Na H."/>
            <person name="Kuo A."/>
            <person name="Barry K."/>
            <person name="Lipzen A."/>
            <person name="Henrissat B."/>
            <person name="Riley R."/>
            <person name="Ahrendt S."/>
            <person name="Nagy L.G."/>
            <person name="Grigoriev I.V."/>
            <person name="Martin F."/>
            <person name="Rosso M.N."/>
        </authorList>
    </citation>
    <scope>NUCLEOTIDE SEQUENCE</scope>
    <source>
        <strain evidence="1">CBS 384.51</strain>
    </source>
</reference>
<proteinExistence type="predicted"/>
<comment type="caution">
    <text evidence="1">The sequence shown here is derived from an EMBL/GenBank/DDBJ whole genome shotgun (WGS) entry which is preliminary data.</text>
</comment>